<dbReference type="GeneID" id="20322158"/>
<gene>
    <name evidence="1" type="ORF">T265_07979</name>
</gene>
<sequence length="430" mass="49564">MALVHRELSLSWLTNHQKRSTLRHRGPDCTSFSRRLCDPKMAMKYSQPGLDCKSRTPVCLTGFIRNWSIILNNIRLMETRGLRLPDEPQKGRNHSWVVDEFSAPLELLTRLPKTLQRPTTGFAFLEAHQPIDKYTHLQIDLVFTRDSTESLVYDVLQMNVLHIGTIFEISHYIFIKKTTYKRARWPKWLEREFADRKVRGSNPTSASRIPLSLLGQPDSIPALVQPSGGMAVRHQNGATVERCFYPSLDGSSPDAEVGFVPLTFGSISSRLNHVSHEEYYCQHFFRKDLVLVFGLSSTENKFVVRTRPLPLEIPYLGLGDLVVSQPSCLLRVAWQLGTERVLQLDEVTWISFPYTTYRQTTECAALGHLIFQSLRYSRYHDACILFKPKLMIFEKYTHLQINLVFMRDSTESLVYAVLQLNALHTGRRMF</sequence>
<dbReference type="OrthoDB" id="775260at2759"/>
<dbReference type="KEGG" id="ovi:T265_07979"/>
<accession>A0A074ZLV1</accession>
<evidence type="ECO:0000313" key="2">
    <source>
        <dbReference type="Proteomes" id="UP000054324"/>
    </source>
</evidence>
<dbReference type="Proteomes" id="UP000054324">
    <property type="component" value="Unassembled WGS sequence"/>
</dbReference>
<reference evidence="1 2" key="1">
    <citation type="submission" date="2013-11" db="EMBL/GenBank/DDBJ databases">
        <title>Opisthorchis viverrini - life in the bile duct.</title>
        <authorList>
            <person name="Young N.D."/>
            <person name="Nagarajan N."/>
            <person name="Lin S.J."/>
            <person name="Korhonen P.K."/>
            <person name="Jex A.R."/>
            <person name="Hall R.S."/>
            <person name="Safavi-Hemami H."/>
            <person name="Kaewkong W."/>
            <person name="Bertrand D."/>
            <person name="Gao S."/>
            <person name="Seet Q."/>
            <person name="Wongkham S."/>
            <person name="Teh B.T."/>
            <person name="Wongkham C."/>
            <person name="Intapan P.M."/>
            <person name="Maleewong W."/>
            <person name="Yang X."/>
            <person name="Hu M."/>
            <person name="Wang Z."/>
            <person name="Hofmann A."/>
            <person name="Sternberg P.W."/>
            <person name="Tan P."/>
            <person name="Wang J."/>
            <person name="Gasser R.B."/>
        </authorList>
    </citation>
    <scope>NUCLEOTIDE SEQUENCE [LARGE SCALE GENOMIC DNA]</scope>
</reference>
<evidence type="ECO:0000313" key="1">
    <source>
        <dbReference type="EMBL" id="KER24340.1"/>
    </source>
</evidence>
<dbReference type="AlphaFoldDB" id="A0A074ZLV1"/>
<dbReference type="CTD" id="20322158"/>
<name>A0A074ZLV1_OPIVI</name>
<keyword evidence="2" id="KW-1185">Reference proteome</keyword>
<dbReference type="EMBL" id="KL596814">
    <property type="protein sequence ID" value="KER24340.1"/>
    <property type="molecule type" value="Genomic_DNA"/>
</dbReference>
<organism evidence="1 2">
    <name type="scientific">Opisthorchis viverrini</name>
    <name type="common">Southeast Asian liver fluke</name>
    <dbReference type="NCBI Taxonomy" id="6198"/>
    <lineage>
        <taxon>Eukaryota</taxon>
        <taxon>Metazoa</taxon>
        <taxon>Spiralia</taxon>
        <taxon>Lophotrochozoa</taxon>
        <taxon>Platyhelminthes</taxon>
        <taxon>Trematoda</taxon>
        <taxon>Digenea</taxon>
        <taxon>Opisthorchiida</taxon>
        <taxon>Opisthorchiata</taxon>
        <taxon>Opisthorchiidae</taxon>
        <taxon>Opisthorchis</taxon>
    </lineage>
</organism>
<dbReference type="RefSeq" id="XP_009171920.1">
    <property type="nucleotide sequence ID" value="XM_009173656.1"/>
</dbReference>
<proteinExistence type="predicted"/>
<protein>
    <submittedName>
        <fullName evidence="1">Uncharacterized protein</fullName>
    </submittedName>
</protein>